<reference evidence="2 3" key="1">
    <citation type="submission" date="2020-08" db="EMBL/GenBank/DDBJ databases">
        <title>Genomic Encyclopedia of Type Strains, Phase IV (KMG-V): Genome sequencing to study the core and pangenomes of soil and plant-associated prokaryotes.</title>
        <authorList>
            <person name="Whitman W."/>
        </authorList>
    </citation>
    <scope>NUCLEOTIDE SEQUENCE [LARGE SCALE GENOMIC DNA]</scope>
    <source>
        <strain evidence="2 3">JPY158</strain>
    </source>
</reference>
<proteinExistence type="predicted"/>
<gene>
    <name evidence="2" type="ORF">HDG40_004215</name>
</gene>
<accession>A0A7W8V7M5</accession>
<feature type="region of interest" description="Disordered" evidence="1">
    <location>
        <begin position="27"/>
        <end position="56"/>
    </location>
</feature>
<sequence length="56" mass="6301">MPRFAAGIAAALYLQDWNQVTRQLAENVDADHETDTANPRRPRRCRGSSLGQGVYR</sequence>
<evidence type="ECO:0000313" key="2">
    <source>
        <dbReference type="EMBL" id="MBB5426042.1"/>
    </source>
</evidence>
<dbReference type="EMBL" id="JACHDD010000006">
    <property type="protein sequence ID" value="MBB5426042.1"/>
    <property type="molecule type" value="Genomic_DNA"/>
</dbReference>
<comment type="caution">
    <text evidence="2">The sequence shown here is derived from an EMBL/GenBank/DDBJ whole genome shotgun (WGS) entry which is preliminary data.</text>
</comment>
<name>A0A7W8V7M5_PARAM</name>
<dbReference type="Proteomes" id="UP000592780">
    <property type="component" value="Unassembled WGS sequence"/>
</dbReference>
<organism evidence="2 3">
    <name type="scientific">Paraburkholderia atlantica</name>
    <dbReference type="NCBI Taxonomy" id="2654982"/>
    <lineage>
        <taxon>Bacteria</taxon>
        <taxon>Pseudomonadati</taxon>
        <taxon>Pseudomonadota</taxon>
        <taxon>Betaproteobacteria</taxon>
        <taxon>Burkholderiales</taxon>
        <taxon>Burkholderiaceae</taxon>
        <taxon>Paraburkholderia</taxon>
    </lineage>
</organism>
<evidence type="ECO:0000313" key="3">
    <source>
        <dbReference type="Proteomes" id="UP000592780"/>
    </source>
</evidence>
<protein>
    <submittedName>
        <fullName evidence="2">Uncharacterized protein</fullName>
    </submittedName>
</protein>
<keyword evidence="3" id="KW-1185">Reference proteome</keyword>
<evidence type="ECO:0000256" key="1">
    <source>
        <dbReference type="SAM" id="MobiDB-lite"/>
    </source>
</evidence>
<dbReference type="AlphaFoldDB" id="A0A7W8V7M5"/>